<evidence type="ECO:0000256" key="1">
    <source>
        <dbReference type="ARBA" id="ARBA00023015"/>
    </source>
</evidence>
<feature type="compositionally biased region" description="Basic and acidic residues" evidence="5">
    <location>
        <begin position="1"/>
        <end position="19"/>
    </location>
</feature>
<dbReference type="Gene3D" id="1.10.357.10">
    <property type="entry name" value="Tetracycline Repressor, domain 2"/>
    <property type="match status" value="1"/>
</dbReference>
<evidence type="ECO:0000256" key="2">
    <source>
        <dbReference type="ARBA" id="ARBA00023125"/>
    </source>
</evidence>
<dbReference type="InterPro" id="IPR001647">
    <property type="entry name" value="HTH_TetR"/>
</dbReference>
<evidence type="ECO:0000313" key="8">
    <source>
        <dbReference type="Proteomes" id="UP000279962"/>
    </source>
</evidence>
<dbReference type="RefSeq" id="WP_087554106.1">
    <property type="nucleotide sequence ID" value="NZ_CP033133.1"/>
</dbReference>
<evidence type="ECO:0000256" key="5">
    <source>
        <dbReference type="SAM" id="MobiDB-lite"/>
    </source>
</evidence>
<keyword evidence="1" id="KW-0805">Transcription regulation</keyword>
<name>A0A3G2SYX8_9GAMM</name>
<dbReference type="GO" id="GO:0003677">
    <property type="term" value="F:DNA binding"/>
    <property type="evidence" value="ECO:0007669"/>
    <property type="project" value="UniProtKB-UniRule"/>
</dbReference>
<feature type="DNA-binding region" description="H-T-H motif" evidence="4">
    <location>
        <begin position="52"/>
        <end position="71"/>
    </location>
</feature>
<evidence type="ECO:0000259" key="6">
    <source>
        <dbReference type="PROSITE" id="PS50977"/>
    </source>
</evidence>
<dbReference type="PANTHER" id="PTHR47506">
    <property type="entry name" value="TRANSCRIPTIONAL REGULATORY PROTEIN"/>
    <property type="match status" value="1"/>
</dbReference>
<dbReference type="Proteomes" id="UP000279962">
    <property type="component" value="Chromosome"/>
</dbReference>
<feature type="region of interest" description="Disordered" evidence="5">
    <location>
        <begin position="1"/>
        <end position="25"/>
    </location>
</feature>
<proteinExistence type="predicted"/>
<dbReference type="SUPFAM" id="SSF46689">
    <property type="entry name" value="Homeodomain-like"/>
    <property type="match status" value="1"/>
</dbReference>
<keyword evidence="3" id="KW-0804">Transcription</keyword>
<feature type="domain" description="HTH tetR-type" evidence="6">
    <location>
        <begin position="29"/>
        <end position="89"/>
    </location>
</feature>
<sequence length="218" mass="25062">MANSEEHIQVSEKQDIHPELKRRRGRPKCFDEQEALQKAMMLFWKYGYEATAMSDLTKALNLTAPSIYSTFGDKSQLFHACLDYYLKHEACSLDLIFQQAETAKVAIELYLYENLKKLLQQDKPTGCMLVTATMNCSEQHQPLQHDLLLKRQQVKEKIYQRLQQGVEDGDLSSDADIQAMTDYYVTVIQGLTMQARDGVAIEQLENVVTLALKTWTLF</sequence>
<dbReference type="InterPro" id="IPR036271">
    <property type="entry name" value="Tet_transcr_reg_TetR-rel_C_sf"/>
</dbReference>
<dbReference type="InterPro" id="IPR011075">
    <property type="entry name" value="TetR_C"/>
</dbReference>
<dbReference type="EMBL" id="CP033133">
    <property type="protein sequence ID" value="AYO52892.1"/>
    <property type="molecule type" value="Genomic_DNA"/>
</dbReference>
<organism evidence="7 8">
    <name type="scientific">Acinetobacter wuhouensis</name>
    <dbReference type="NCBI Taxonomy" id="1879050"/>
    <lineage>
        <taxon>Bacteria</taxon>
        <taxon>Pseudomonadati</taxon>
        <taxon>Pseudomonadota</taxon>
        <taxon>Gammaproteobacteria</taxon>
        <taxon>Moraxellales</taxon>
        <taxon>Moraxellaceae</taxon>
        <taxon>Acinetobacter</taxon>
    </lineage>
</organism>
<dbReference type="SUPFAM" id="SSF48498">
    <property type="entry name" value="Tetracyclin repressor-like, C-terminal domain"/>
    <property type="match status" value="1"/>
</dbReference>
<evidence type="ECO:0000256" key="4">
    <source>
        <dbReference type="PROSITE-ProRule" id="PRU00335"/>
    </source>
</evidence>
<accession>A0A3G2SYX8</accession>
<dbReference type="AlphaFoldDB" id="A0A3G2SYX8"/>
<dbReference type="Pfam" id="PF00440">
    <property type="entry name" value="TetR_N"/>
    <property type="match status" value="1"/>
</dbReference>
<protein>
    <submittedName>
        <fullName evidence="7">TetR/AcrR family transcriptional regulator</fullName>
    </submittedName>
</protein>
<evidence type="ECO:0000256" key="3">
    <source>
        <dbReference type="ARBA" id="ARBA00023163"/>
    </source>
</evidence>
<dbReference type="PROSITE" id="PS50977">
    <property type="entry name" value="HTH_TETR_2"/>
    <property type="match status" value="1"/>
</dbReference>
<dbReference type="InterPro" id="IPR009057">
    <property type="entry name" value="Homeodomain-like_sf"/>
</dbReference>
<reference evidence="7 8" key="1">
    <citation type="submission" date="2018-10" db="EMBL/GenBank/DDBJ databases">
        <title>The complete genome of Acinetobacter wuhouensis strain WCHAW010062.</title>
        <authorList>
            <person name="Hu Y."/>
            <person name="Long H."/>
            <person name="Feng Y."/>
            <person name="Zong Z."/>
        </authorList>
    </citation>
    <scope>NUCLEOTIDE SEQUENCE [LARGE SCALE GENOMIC DNA]</scope>
    <source>
        <strain evidence="7 8">WCHAW010062</strain>
    </source>
</reference>
<dbReference type="PANTHER" id="PTHR47506:SF1">
    <property type="entry name" value="HTH-TYPE TRANSCRIPTIONAL REGULATOR YJDC"/>
    <property type="match status" value="1"/>
</dbReference>
<gene>
    <name evidence="7" type="ORF">CDG68_04020</name>
</gene>
<keyword evidence="2 4" id="KW-0238">DNA-binding</keyword>
<evidence type="ECO:0000313" key="7">
    <source>
        <dbReference type="EMBL" id="AYO52892.1"/>
    </source>
</evidence>
<dbReference type="Pfam" id="PF16925">
    <property type="entry name" value="TetR_C_13"/>
    <property type="match status" value="1"/>
</dbReference>
<dbReference type="Gene3D" id="1.10.10.60">
    <property type="entry name" value="Homeodomain-like"/>
    <property type="match status" value="1"/>
</dbReference>